<keyword evidence="5" id="KW-1185">Reference proteome</keyword>
<dbReference type="EMBL" id="SLWY01000010">
    <property type="protein sequence ID" value="TCO81132.1"/>
    <property type="molecule type" value="Genomic_DNA"/>
</dbReference>
<evidence type="ECO:0000313" key="4">
    <source>
        <dbReference type="EMBL" id="TCO81132.1"/>
    </source>
</evidence>
<comment type="caution">
    <text evidence="4">The sequence shown here is derived from an EMBL/GenBank/DDBJ whole genome shotgun (WGS) entry which is preliminary data.</text>
</comment>
<dbReference type="InterPro" id="IPR051325">
    <property type="entry name" value="Nudix_hydrolase_domain"/>
</dbReference>
<proteinExistence type="predicted"/>
<dbReference type="Pfam" id="PF00293">
    <property type="entry name" value="NUDIX"/>
    <property type="match status" value="1"/>
</dbReference>
<evidence type="ECO:0000256" key="1">
    <source>
        <dbReference type="ARBA" id="ARBA00001946"/>
    </source>
</evidence>
<feature type="domain" description="Nudix hydrolase" evidence="3">
    <location>
        <begin position="18"/>
        <end position="151"/>
    </location>
</feature>
<keyword evidence="2" id="KW-0378">Hydrolase</keyword>
<dbReference type="PANTHER" id="PTHR21340:SF0">
    <property type="entry name" value="BIS(5'-NUCLEOSYL)-TETRAPHOSPHATASE [ASYMMETRICAL]"/>
    <property type="match status" value="1"/>
</dbReference>
<accession>A0A4R2L5M7</accession>
<sequence length="160" mass="18526">MSRLSALRDTLPAAGSGVRILSCGVILLHRPERKSWRYLLLRAFNYWDFPKGMCEPGETPLAAAIREVREETTITELDFRWGEVFRETPPYNHGAKVARYYIACTGCTHVELPVSPELGRPEHSEYRWVRRDEAWELLTPRVRAVLRWSDNILRGPHGPR</sequence>
<dbReference type="InterPro" id="IPR000086">
    <property type="entry name" value="NUDIX_hydrolase_dom"/>
</dbReference>
<dbReference type="GO" id="GO:0006754">
    <property type="term" value="P:ATP biosynthetic process"/>
    <property type="evidence" value="ECO:0007669"/>
    <property type="project" value="TreeGrafter"/>
</dbReference>
<reference evidence="4 5" key="1">
    <citation type="submission" date="2019-03" db="EMBL/GenBank/DDBJ databases">
        <title>Genomic Encyclopedia of Type Strains, Phase IV (KMG-IV): sequencing the most valuable type-strain genomes for metagenomic binning, comparative biology and taxonomic classification.</title>
        <authorList>
            <person name="Goeker M."/>
        </authorList>
    </citation>
    <scope>NUCLEOTIDE SEQUENCE [LARGE SCALE GENOMIC DNA]</scope>
    <source>
        <strain evidence="4 5">DSM 25287</strain>
    </source>
</reference>
<organism evidence="4 5">
    <name type="scientific">Plasticicumulans lactativorans</name>
    <dbReference type="NCBI Taxonomy" id="1133106"/>
    <lineage>
        <taxon>Bacteria</taxon>
        <taxon>Pseudomonadati</taxon>
        <taxon>Pseudomonadota</taxon>
        <taxon>Gammaproteobacteria</taxon>
        <taxon>Candidatus Competibacteraceae</taxon>
        <taxon>Plasticicumulans</taxon>
    </lineage>
</organism>
<protein>
    <submittedName>
        <fullName evidence="4">NUDIX domain-containing protein</fullName>
    </submittedName>
</protein>
<comment type="cofactor">
    <cofactor evidence="1">
        <name>Mg(2+)</name>
        <dbReference type="ChEBI" id="CHEBI:18420"/>
    </cofactor>
</comment>
<dbReference type="OrthoDB" id="7066556at2"/>
<evidence type="ECO:0000259" key="3">
    <source>
        <dbReference type="PROSITE" id="PS51462"/>
    </source>
</evidence>
<dbReference type="Proteomes" id="UP000295765">
    <property type="component" value="Unassembled WGS sequence"/>
</dbReference>
<dbReference type="AlphaFoldDB" id="A0A4R2L5M7"/>
<evidence type="ECO:0000256" key="2">
    <source>
        <dbReference type="ARBA" id="ARBA00022801"/>
    </source>
</evidence>
<dbReference type="PROSITE" id="PS51462">
    <property type="entry name" value="NUDIX"/>
    <property type="match status" value="1"/>
</dbReference>
<dbReference type="InterPro" id="IPR015797">
    <property type="entry name" value="NUDIX_hydrolase-like_dom_sf"/>
</dbReference>
<dbReference type="SUPFAM" id="SSF55811">
    <property type="entry name" value="Nudix"/>
    <property type="match status" value="1"/>
</dbReference>
<dbReference type="Gene3D" id="3.90.79.10">
    <property type="entry name" value="Nucleoside Triphosphate Pyrophosphohydrolase"/>
    <property type="match status" value="1"/>
</dbReference>
<dbReference type="RefSeq" id="WP_132542393.1">
    <property type="nucleotide sequence ID" value="NZ_SLWY01000010.1"/>
</dbReference>
<gene>
    <name evidence="4" type="ORF">EV699_110158</name>
</gene>
<name>A0A4R2L5M7_9GAMM</name>
<dbReference type="GO" id="GO:0006167">
    <property type="term" value="P:AMP biosynthetic process"/>
    <property type="evidence" value="ECO:0007669"/>
    <property type="project" value="TreeGrafter"/>
</dbReference>
<dbReference type="GO" id="GO:0004081">
    <property type="term" value="F:bis(5'-nucleosyl)-tetraphosphatase (asymmetrical) activity"/>
    <property type="evidence" value="ECO:0007669"/>
    <property type="project" value="TreeGrafter"/>
</dbReference>
<evidence type="ECO:0000313" key="5">
    <source>
        <dbReference type="Proteomes" id="UP000295765"/>
    </source>
</evidence>
<dbReference type="PROSITE" id="PS00893">
    <property type="entry name" value="NUDIX_BOX"/>
    <property type="match status" value="1"/>
</dbReference>
<dbReference type="PANTHER" id="PTHR21340">
    <property type="entry name" value="DIADENOSINE 5,5-P1,P4-TETRAPHOSPHATE PYROPHOSPHOHYDROLASE MUTT"/>
    <property type="match status" value="1"/>
</dbReference>
<dbReference type="InterPro" id="IPR020084">
    <property type="entry name" value="NUDIX_hydrolase_CS"/>
</dbReference>